<feature type="region of interest" description="Disordered" evidence="1">
    <location>
        <begin position="216"/>
        <end position="244"/>
    </location>
</feature>
<keyword evidence="2" id="KW-1133">Transmembrane helix</keyword>
<feature type="compositionally biased region" description="Basic residues" evidence="1">
    <location>
        <begin position="147"/>
        <end position="160"/>
    </location>
</feature>
<feature type="compositionally biased region" description="Polar residues" evidence="1">
    <location>
        <begin position="65"/>
        <end position="78"/>
    </location>
</feature>
<protein>
    <recommendedName>
        <fullName evidence="5">Myb-like domain-containing protein</fullName>
    </recommendedName>
</protein>
<sequence>MRCPLTAAPPHLGDRRVSSLPASSRLNFALTTTSEAPRSGLRSGKDFCAFITTAPRSGAVVPPATTYSLRLTPPSASLDSDAHEPGQELVDPDEVDVPIFDEPELDEDEVFYDADDLGSLAAPSTPSPPTPAPTQPPSLELNAAQRNTKKANARKTRKHKLEVADDEVDDGGLPHLKPVAKKRRLEALPHAIASTADAVELPHSGPGWIGGRAACEPKLPAPEGEDNGRHDQGEAPASKPGYGMVEPTLTEEQLRKWGCERMREVPWGDEHSIPLVESENRVYGLLAGKPRDSKWDELARAAHVEIVEHVDELKIPTDKQQHRRAQTAFAAVACGVSHGGGQTEPGVLKQNVSNTEVTNDLLRHEFFVRVVGFTTALMAVWCPTLFAYYQATRAALFAWKPALRVGWPYARSIFAACTINFKRAVCRKHLDYGNLAWGWCAITALGDFDPDRGGHLILWEMGLVI</sequence>
<keyword evidence="2" id="KW-0812">Transmembrane</keyword>
<feature type="region of interest" description="Disordered" evidence="1">
    <location>
        <begin position="59"/>
        <end position="93"/>
    </location>
</feature>
<feature type="compositionally biased region" description="Pro residues" evidence="1">
    <location>
        <begin position="125"/>
        <end position="136"/>
    </location>
</feature>
<organism evidence="3 4">
    <name type="scientific">Mycena chlorophos</name>
    <name type="common">Agaric fungus</name>
    <name type="synonym">Agaricus chlorophos</name>
    <dbReference type="NCBI Taxonomy" id="658473"/>
    <lineage>
        <taxon>Eukaryota</taxon>
        <taxon>Fungi</taxon>
        <taxon>Dikarya</taxon>
        <taxon>Basidiomycota</taxon>
        <taxon>Agaricomycotina</taxon>
        <taxon>Agaricomycetes</taxon>
        <taxon>Agaricomycetidae</taxon>
        <taxon>Agaricales</taxon>
        <taxon>Marasmiineae</taxon>
        <taxon>Mycenaceae</taxon>
        <taxon>Mycena</taxon>
    </lineage>
</organism>
<feature type="non-terminal residue" evidence="3">
    <location>
        <position position="1"/>
    </location>
</feature>
<keyword evidence="2" id="KW-0472">Membrane</keyword>
<dbReference type="Proteomes" id="UP000815677">
    <property type="component" value="Unassembled WGS sequence"/>
</dbReference>
<evidence type="ECO:0000313" key="4">
    <source>
        <dbReference type="Proteomes" id="UP000815677"/>
    </source>
</evidence>
<feature type="transmembrane region" description="Helical" evidence="2">
    <location>
        <begin position="366"/>
        <end position="389"/>
    </location>
</feature>
<feature type="non-terminal residue" evidence="3">
    <location>
        <position position="465"/>
    </location>
</feature>
<proteinExistence type="predicted"/>
<gene>
    <name evidence="3" type="ORF">MCHLO_02578</name>
</gene>
<keyword evidence="4" id="KW-1185">Reference proteome</keyword>
<dbReference type="EMBL" id="DF840461">
    <property type="protein sequence ID" value="GAT44980.1"/>
    <property type="molecule type" value="Genomic_DNA"/>
</dbReference>
<feature type="region of interest" description="Disordered" evidence="1">
    <location>
        <begin position="117"/>
        <end position="164"/>
    </location>
</feature>
<reference evidence="3" key="1">
    <citation type="submission" date="2014-09" db="EMBL/GenBank/DDBJ databases">
        <title>Genome sequence of the luminous mushroom Mycena chlorophos for searching fungal bioluminescence genes.</title>
        <authorList>
            <person name="Tanaka Y."/>
            <person name="Kasuga D."/>
            <person name="Oba Y."/>
            <person name="Hase S."/>
            <person name="Sato K."/>
            <person name="Oba Y."/>
            <person name="Sakakibara Y."/>
        </authorList>
    </citation>
    <scope>NUCLEOTIDE SEQUENCE</scope>
</reference>
<evidence type="ECO:0008006" key="5">
    <source>
        <dbReference type="Google" id="ProtNLM"/>
    </source>
</evidence>
<evidence type="ECO:0000256" key="2">
    <source>
        <dbReference type="SAM" id="Phobius"/>
    </source>
</evidence>
<evidence type="ECO:0000313" key="3">
    <source>
        <dbReference type="EMBL" id="GAT44980.1"/>
    </source>
</evidence>
<name>A0ABQ0L1G6_MYCCL</name>
<evidence type="ECO:0000256" key="1">
    <source>
        <dbReference type="SAM" id="MobiDB-lite"/>
    </source>
</evidence>
<accession>A0ABQ0L1G6</accession>